<feature type="chain" id="PRO_5021890622" description="Right handed beta helix domain-containing protein" evidence="1">
    <location>
        <begin position="24"/>
        <end position="446"/>
    </location>
</feature>
<dbReference type="SMART" id="SM00710">
    <property type="entry name" value="PbH1"/>
    <property type="match status" value="4"/>
</dbReference>
<keyword evidence="4" id="KW-1185">Reference proteome</keyword>
<evidence type="ECO:0000256" key="1">
    <source>
        <dbReference type="SAM" id="SignalP"/>
    </source>
</evidence>
<feature type="domain" description="Right handed beta helix" evidence="2">
    <location>
        <begin position="174"/>
        <end position="327"/>
    </location>
</feature>
<protein>
    <recommendedName>
        <fullName evidence="2">Right handed beta helix domain-containing protein</fullName>
    </recommendedName>
</protein>
<feature type="signal peptide" evidence="1">
    <location>
        <begin position="1"/>
        <end position="23"/>
    </location>
</feature>
<dbReference type="InterPro" id="IPR011050">
    <property type="entry name" value="Pectin_lyase_fold/virulence"/>
</dbReference>
<evidence type="ECO:0000259" key="2">
    <source>
        <dbReference type="Pfam" id="PF13229"/>
    </source>
</evidence>
<gene>
    <name evidence="3" type="ORF">Pan97_25310</name>
</gene>
<dbReference type="SUPFAM" id="SSF51126">
    <property type="entry name" value="Pectin lyase-like"/>
    <property type="match status" value="1"/>
</dbReference>
<keyword evidence="1" id="KW-0732">Signal</keyword>
<dbReference type="Proteomes" id="UP000318626">
    <property type="component" value="Chromosome"/>
</dbReference>
<evidence type="ECO:0000313" key="3">
    <source>
        <dbReference type="EMBL" id="QDU75498.1"/>
    </source>
</evidence>
<dbReference type="RefSeq" id="WP_144972921.1">
    <property type="nucleotide sequence ID" value="NZ_CP036289.1"/>
</dbReference>
<dbReference type="Pfam" id="PF13229">
    <property type="entry name" value="Beta_helix"/>
    <property type="match status" value="1"/>
</dbReference>
<dbReference type="InterPro" id="IPR012334">
    <property type="entry name" value="Pectin_lyas_fold"/>
</dbReference>
<dbReference type="KEGG" id="bvo:Pan97_25310"/>
<proteinExistence type="predicted"/>
<dbReference type="InterPro" id="IPR039448">
    <property type="entry name" value="Beta_helix"/>
</dbReference>
<sequence precursor="true">MSFKPPLILALLCLLSISQRGLAEEVQIDSLQQLHKYASRSGNQVILKPGKYHLTELIPLDSIQQRRRDHQYTYIDFSGSDNHFRLEGVEIIADTKIREALRPPVHTNEFIVSGNHNQIYGLTITNTGNGKSPGGALVSITGNDNTISRCKFTVRGSSPYGYGDLFGKGGPSVIGHCKHSGVQILGSRTRVLDCQLFLRSFGHGFFVQGGEGQHFENCYVEGEMRSTDDILGETDGPANRVDFQMVLETRNGDHTVLPGYTKSLCEDGFRTYNEVKDVTLINCVAKHMRGGFELRTKGGGVHIKNCEAIGCERGYWVGNGAIIEDSRGDNQFGPLLYVEGRGTQIDLTCSDKPPQSIVHALAAISGSGHVISLRAKSNESNASASPILVGYSAPPAGEGMCFLSVRPASNISLENRTPSPVIVHRKSDLNQIDSLEAVTYDDRPRR</sequence>
<dbReference type="OrthoDB" id="262615at2"/>
<evidence type="ECO:0000313" key="4">
    <source>
        <dbReference type="Proteomes" id="UP000318626"/>
    </source>
</evidence>
<dbReference type="AlphaFoldDB" id="A0A518C8E3"/>
<name>A0A518C8E3_9BACT</name>
<reference evidence="4" key="1">
    <citation type="submission" date="2019-02" db="EMBL/GenBank/DDBJ databases">
        <title>Deep-cultivation of Planctomycetes and their phenomic and genomic characterization uncovers novel biology.</title>
        <authorList>
            <person name="Wiegand S."/>
            <person name="Jogler M."/>
            <person name="Boedeker C."/>
            <person name="Pinto D."/>
            <person name="Vollmers J."/>
            <person name="Rivas-Marin E."/>
            <person name="Kohn T."/>
            <person name="Peeters S.H."/>
            <person name="Heuer A."/>
            <person name="Rast P."/>
            <person name="Oberbeckmann S."/>
            <person name="Bunk B."/>
            <person name="Jeske O."/>
            <person name="Meyerdierks A."/>
            <person name="Storesund J.E."/>
            <person name="Kallscheuer N."/>
            <person name="Luecker S."/>
            <person name="Lage O.M."/>
            <person name="Pohl T."/>
            <person name="Merkel B.J."/>
            <person name="Hornburger P."/>
            <person name="Mueller R.-W."/>
            <person name="Bruemmer F."/>
            <person name="Labrenz M."/>
            <person name="Spormann A.M."/>
            <person name="Op den Camp H."/>
            <person name="Overmann J."/>
            <person name="Amann R."/>
            <person name="Jetten M.S.M."/>
            <person name="Mascher T."/>
            <person name="Medema M.H."/>
            <person name="Devos D.P."/>
            <person name="Kaster A.-K."/>
            <person name="Ovreas L."/>
            <person name="Rohde M."/>
            <person name="Galperin M.Y."/>
            <person name="Jogler C."/>
        </authorList>
    </citation>
    <scope>NUCLEOTIDE SEQUENCE [LARGE SCALE GENOMIC DNA]</scope>
    <source>
        <strain evidence="4">Pan97</strain>
    </source>
</reference>
<accession>A0A518C8E3</accession>
<dbReference type="Gene3D" id="2.160.20.10">
    <property type="entry name" value="Single-stranded right-handed beta-helix, Pectin lyase-like"/>
    <property type="match status" value="1"/>
</dbReference>
<organism evidence="3 4">
    <name type="scientific">Bremerella volcania</name>
    <dbReference type="NCBI Taxonomy" id="2527984"/>
    <lineage>
        <taxon>Bacteria</taxon>
        <taxon>Pseudomonadati</taxon>
        <taxon>Planctomycetota</taxon>
        <taxon>Planctomycetia</taxon>
        <taxon>Pirellulales</taxon>
        <taxon>Pirellulaceae</taxon>
        <taxon>Bremerella</taxon>
    </lineage>
</organism>
<dbReference type="InterPro" id="IPR006626">
    <property type="entry name" value="PbH1"/>
</dbReference>
<dbReference type="EMBL" id="CP036289">
    <property type="protein sequence ID" value="QDU75498.1"/>
    <property type="molecule type" value="Genomic_DNA"/>
</dbReference>